<protein>
    <submittedName>
        <fullName evidence="2">Uncharacterized protein</fullName>
    </submittedName>
</protein>
<evidence type="ECO:0000313" key="2">
    <source>
        <dbReference type="EMBL" id="KAA6369204.1"/>
    </source>
</evidence>
<accession>A0A5J4UG18</accession>
<dbReference type="AlphaFoldDB" id="A0A5J4UG18"/>
<organism evidence="2 3">
    <name type="scientific">Streblomastix strix</name>
    <dbReference type="NCBI Taxonomy" id="222440"/>
    <lineage>
        <taxon>Eukaryota</taxon>
        <taxon>Metamonada</taxon>
        <taxon>Preaxostyla</taxon>
        <taxon>Oxymonadida</taxon>
        <taxon>Streblomastigidae</taxon>
        <taxon>Streblomastix</taxon>
    </lineage>
</organism>
<dbReference type="Proteomes" id="UP000324800">
    <property type="component" value="Unassembled WGS sequence"/>
</dbReference>
<feature type="non-terminal residue" evidence="2">
    <location>
        <position position="323"/>
    </location>
</feature>
<gene>
    <name evidence="2" type="ORF">EZS28_035269</name>
</gene>
<sequence>MEVKVEGKTKTVITGSFIESRGTTQITYTRISNIEISVDNDSLVQHLEFGEQYAVIPSLNITNSSFNNILMSNQGNVLKFQPQDSRLIMNDVEFVDCTAHRGGAIYLIMSGSINCKVEIYQLLCQNCKSLGLASQEEKDADGNPIKLAWDLWEDEQAESLKFGQFNESNKIATETSTDDDDEDEMEDDWPEDDSEADFVAENDEEKEKHKKKKKKGNKQGEDKKGKKKDKDKKEKKILISNAEVPVVEEDDGYSKFPYYSSVGLGAAIYAQDIQVDISYSQIRGQTGKENLVFIYGTQFNAQNLTMLSQLEPSEQPVNISFAT</sequence>
<reference evidence="2 3" key="1">
    <citation type="submission" date="2019-03" db="EMBL/GenBank/DDBJ databases">
        <title>Single cell metagenomics reveals metabolic interactions within the superorganism composed of flagellate Streblomastix strix and complex community of Bacteroidetes bacteria on its surface.</title>
        <authorList>
            <person name="Treitli S.C."/>
            <person name="Kolisko M."/>
            <person name="Husnik F."/>
            <person name="Keeling P."/>
            <person name="Hampl V."/>
        </authorList>
    </citation>
    <scope>NUCLEOTIDE SEQUENCE [LARGE SCALE GENOMIC DNA]</scope>
    <source>
        <strain evidence="2">ST1C</strain>
    </source>
</reference>
<proteinExistence type="predicted"/>
<evidence type="ECO:0000256" key="1">
    <source>
        <dbReference type="SAM" id="MobiDB-lite"/>
    </source>
</evidence>
<comment type="caution">
    <text evidence="2">The sequence shown here is derived from an EMBL/GenBank/DDBJ whole genome shotgun (WGS) entry which is preliminary data.</text>
</comment>
<feature type="region of interest" description="Disordered" evidence="1">
    <location>
        <begin position="163"/>
        <end position="234"/>
    </location>
</feature>
<dbReference type="EMBL" id="SNRW01016594">
    <property type="protein sequence ID" value="KAA6369204.1"/>
    <property type="molecule type" value="Genomic_DNA"/>
</dbReference>
<name>A0A5J4UG18_9EUKA</name>
<feature type="compositionally biased region" description="Basic residues" evidence="1">
    <location>
        <begin position="208"/>
        <end position="217"/>
    </location>
</feature>
<evidence type="ECO:0000313" key="3">
    <source>
        <dbReference type="Proteomes" id="UP000324800"/>
    </source>
</evidence>
<feature type="compositionally biased region" description="Acidic residues" evidence="1">
    <location>
        <begin position="176"/>
        <end position="204"/>
    </location>
</feature>